<dbReference type="InterPro" id="IPR037036">
    <property type="entry name" value="PDED_dom_sf"/>
</dbReference>
<comment type="similarity">
    <text evidence="1">Belongs to the PDE6D/unc-119 family.</text>
</comment>
<evidence type="ECO:0000259" key="6">
    <source>
        <dbReference type="Pfam" id="PF05351"/>
    </source>
</evidence>
<organism evidence="7 8">
    <name type="scientific">Blomia tropicalis</name>
    <name type="common">Mite</name>
    <dbReference type="NCBI Taxonomy" id="40697"/>
    <lineage>
        <taxon>Eukaryota</taxon>
        <taxon>Metazoa</taxon>
        <taxon>Ecdysozoa</taxon>
        <taxon>Arthropoda</taxon>
        <taxon>Chelicerata</taxon>
        <taxon>Arachnida</taxon>
        <taxon>Acari</taxon>
        <taxon>Acariformes</taxon>
        <taxon>Sarcoptiformes</taxon>
        <taxon>Astigmata</taxon>
        <taxon>Glycyphagoidea</taxon>
        <taxon>Echimyopodidae</taxon>
        <taxon>Blomia</taxon>
    </lineage>
</organism>
<dbReference type="PANTHER" id="PTHR12951:SF1">
    <property type="entry name" value="PROTEIN UNC-119 HOMOLOG"/>
    <property type="match status" value="1"/>
</dbReference>
<dbReference type="GO" id="GO:0042953">
    <property type="term" value="P:lipoprotein transport"/>
    <property type="evidence" value="ECO:0007669"/>
    <property type="project" value="TreeGrafter"/>
</dbReference>
<dbReference type="SUPFAM" id="SSF81296">
    <property type="entry name" value="E set domains"/>
    <property type="match status" value="1"/>
</dbReference>
<dbReference type="GO" id="GO:0007399">
    <property type="term" value="P:nervous system development"/>
    <property type="evidence" value="ECO:0007669"/>
    <property type="project" value="TreeGrafter"/>
</dbReference>
<dbReference type="GO" id="GO:0008289">
    <property type="term" value="F:lipid binding"/>
    <property type="evidence" value="ECO:0007669"/>
    <property type="project" value="UniProtKB-KW"/>
</dbReference>
<dbReference type="Gene3D" id="2.70.50.40">
    <property type="entry name" value="GMP phosphodiesterase, delta subunit"/>
    <property type="match status" value="1"/>
</dbReference>
<evidence type="ECO:0000256" key="4">
    <source>
        <dbReference type="ARBA" id="ARBA00023121"/>
    </source>
</evidence>
<accession>A0A9Q0LX72</accession>
<feature type="compositionally biased region" description="Polar residues" evidence="5">
    <location>
        <begin position="1"/>
        <end position="12"/>
    </location>
</feature>
<dbReference type="EMBL" id="JAPWDV010000003">
    <property type="protein sequence ID" value="KAJ6216168.1"/>
    <property type="molecule type" value="Genomic_DNA"/>
</dbReference>
<proteinExistence type="inferred from homology"/>
<name>A0A9Q0LX72_BLOTA</name>
<evidence type="ECO:0000313" key="7">
    <source>
        <dbReference type="EMBL" id="KAJ6216168.1"/>
    </source>
</evidence>
<dbReference type="Proteomes" id="UP001142055">
    <property type="component" value="Chromosome 3"/>
</dbReference>
<evidence type="ECO:0000256" key="5">
    <source>
        <dbReference type="SAM" id="MobiDB-lite"/>
    </source>
</evidence>
<evidence type="ECO:0000313" key="8">
    <source>
        <dbReference type="Proteomes" id="UP001142055"/>
    </source>
</evidence>
<keyword evidence="8" id="KW-1185">Reference proteome</keyword>
<protein>
    <recommendedName>
        <fullName evidence="6">GMP phosphodiesterase delta subunit domain-containing protein</fullName>
    </recommendedName>
</protein>
<dbReference type="AlphaFoldDB" id="A0A9Q0LX72"/>
<reference evidence="7" key="1">
    <citation type="submission" date="2022-12" db="EMBL/GenBank/DDBJ databases">
        <title>Genome assemblies of Blomia tropicalis.</title>
        <authorList>
            <person name="Cui Y."/>
        </authorList>
    </citation>
    <scope>NUCLEOTIDE SEQUENCE</scope>
    <source>
        <tissue evidence="7">Adult mites</tissue>
    </source>
</reference>
<feature type="compositionally biased region" description="Basic and acidic residues" evidence="5">
    <location>
        <begin position="22"/>
        <end position="33"/>
    </location>
</feature>
<evidence type="ECO:0000256" key="3">
    <source>
        <dbReference type="ARBA" id="ARBA00022927"/>
    </source>
</evidence>
<dbReference type="InterPro" id="IPR008015">
    <property type="entry name" value="PDED_dom"/>
</dbReference>
<comment type="caution">
    <text evidence="7">The sequence shown here is derived from an EMBL/GenBank/DDBJ whole genome shotgun (WGS) entry which is preliminary data.</text>
</comment>
<dbReference type="GO" id="GO:0060271">
    <property type="term" value="P:cilium assembly"/>
    <property type="evidence" value="ECO:0007669"/>
    <property type="project" value="TreeGrafter"/>
</dbReference>
<dbReference type="InterPro" id="IPR014756">
    <property type="entry name" value="Ig_E-set"/>
</dbReference>
<evidence type="ECO:0000256" key="2">
    <source>
        <dbReference type="ARBA" id="ARBA00022448"/>
    </source>
</evidence>
<keyword evidence="3" id="KW-0653">Protein transport</keyword>
<feature type="region of interest" description="Disordered" evidence="5">
    <location>
        <begin position="1"/>
        <end position="33"/>
    </location>
</feature>
<sequence length="231" mass="26341">MSSSLKVNQLTSAKKAAKQTGRRKDGPKPTTEDELIKKDVITLDDVRGLESITKGYLCSPSDNIYDIEFTRFKIRDMENDAVLFEIVKSTTPNSKDAQSQETASITTISDDRFSNSGRFVRYQFTSNFLKLKTVGATVEFKVGPKAINNFQMIERHFFRDTLLKTFEFDFGFCIPDSTNTCEHIYTFPLLSPELCEEMINNPFATKSDSFYFVDNKLIMHNKADYSYNAGL</sequence>
<dbReference type="InterPro" id="IPR051519">
    <property type="entry name" value="PDE6D_unc-119_myristoyl-bd"/>
</dbReference>
<dbReference type="GO" id="GO:0005929">
    <property type="term" value="C:cilium"/>
    <property type="evidence" value="ECO:0007669"/>
    <property type="project" value="TreeGrafter"/>
</dbReference>
<dbReference type="PANTHER" id="PTHR12951">
    <property type="entry name" value="RETINAL PROTEIN 4"/>
    <property type="match status" value="1"/>
</dbReference>
<keyword evidence="4" id="KW-0446">Lipid-binding</keyword>
<evidence type="ECO:0000256" key="1">
    <source>
        <dbReference type="ARBA" id="ARBA00008102"/>
    </source>
</evidence>
<keyword evidence="2" id="KW-0813">Transport</keyword>
<dbReference type="FunFam" id="2.70.50.40:FF:000003">
    <property type="entry name" value="UNC119 homologue, putative"/>
    <property type="match status" value="1"/>
</dbReference>
<gene>
    <name evidence="7" type="ORF">RDWZM_007325</name>
</gene>
<feature type="domain" description="GMP phosphodiesterase delta subunit" evidence="6">
    <location>
        <begin position="62"/>
        <end position="227"/>
    </location>
</feature>
<dbReference type="OMA" id="CLVMHNK"/>
<dbReference type="Pfam" id="PF05351">
    <property type="entry name" value="GMP_PDE_delta"/>
    <property type="match status" value="1"/>
</dbReference>
<dbReference type="OrthoDB" id="10248777at2759"/>